<evidence type="ECO:0000256" key="2">
    <source>
        <dbReference type="ARBA" id="ARBA00009430"/>
    </source>
</evidence>
<feature type="compositionally biased region" description="Polar residues" evidence="6">
    <location>
        <begin position="10"/>
        <end position="19"/>
    </location>
</feature>
<organism evidence="7 8">
    <name type="scientific">Malus baccata</name>
    <name type="common">Siberian crab apple</name>
    <name type="synonym">Pyrus baccata</name>
    <dbReference type="NCBI Taxonomy" id="106549"/>
    <lineage>
        <taxon>Eukaryota</taxon>
        <taxon>Viridiplantae</taxon>
        <taxon>Streptophyta</taxon>
        <taxon>Embryophyta</taxon>
        <taxon>Tracheophyta</taxon>
        <taxon>Spermatophyta</taxon>
        <taxon>Magnoliopsida</taxon>
        <taxon>eudicotyledons</taxon>
        <taxon>Gunneridae</taxon>
        <taxon>Pentapetalae</taxon>
        <taxon>rosids</taxon>
        <taxon>fabids</taxon>
        <taxon>Rosales</taxon>
        <taxon>Rosaceae</taxon>
        <taxon>Amygdaloideae</taxon>
        <taxon>Maleae</taxon>
        <taxon>Malus</taxon>
    </lineage>
</organism>
<evidence type="ECO:0000256" key="1">
    <source>
        <dbReference type="ARBA" id="ARBA00004604"/>
    </source>
</evidence>
<dbReference type="AlphaFoldDB" id="A0A540LC31"/>
<evidence type="ECO:0000256" key="6">
    <source>
        <dbReference type="SAM" id="MobiDB-lite"/>
    </source>
</evidence>
<evidence type="ECO:0000313" key="8">
    <source>
        <dbReference type="Proteomes" id="UP000315295"/>
    </source>
</evidence>
<dbReference type="STRING" id="106549.A0A540LC31"/>
<feature type="region of interest" description="Disordered" evidence="6">
    <location>
        <begin position="1"/>
        <end position="38"/>
    </location>
</feature>
<dbReference type="PANTHER" id="PTHR14440">
    <property type="entry name" value="DNA-DIRECTED RNA POLYMERASE I SUBUNIT RPA49"/>
    <property type="match status" value="1"/>
</dbReference>
<sequence length="438" mass="49213">MESDAEDTKSQLTQNQDPSTPKHKHKKRKTKKATVPTIPTVQAAVQVYPENPEKTPPIVAHFSSGFDPTKKPDPNSTKIGLFRNANRAKRVELVVHPDGTNVDFVGTSYTGAATSDQYCNYALGVLDKATQTLKIVPIVSNKLFRLEPKVRGYNYSDMEPATSAVGELTAQEKAEKQMQLHTLYGTKKSIRESKKMQSLKQAGGPDSLKDLDAKIKHLVVNKEALESAEAQSSRHIPPFNESATTPEEAYPLDKIIITGEWDDVQDIYNKLQGGNEVKWDAFPNFVLNKIQKLKNIRVEEEKFKLACICTYITHLIKFKDQYTMDGVSSAKGHRIPSSLRNKFLNIFDPAAGSRRQTLSREKTNLLISYVLVLTLHVDTFQTELTDIAKDLRMGEANVKDHYENLGCKLTKKNGKPVAILPVPLKFPQEQRRQKKGKR</sequence>
<protein>
    <recommendedName>
        <fullName evidence="9">DNA-directed RNA polymerase I subunit rpa49</fullName>
    </recommendedName>
</protein>
<evidence type="ECO:0000256" key="3">
    <source>
        <dbReference type="ARBA" id="ARBA00022478"/>
    </source>
</evidence>
<comment type="subcellular location">
    <subcellularLocation>
        <location evidence="1">Nucleus</location>
        <location evidence="1">Nucleolus</location>
    </subcellularLocation>
</comment>
<accession>A0A540LC31</accession>
<keyword evidence="3" id="KW-0240">DNA-directed RNA polymerase</keyword>
<dbReference type="GO" id="GO:0005730">
    <property type="term" value="C:nucleolus"/>
    <property type="evidence" value="ECO:0007669"/>
    <property type="project" value="UniProtKB-SubCell"/>
</dbReference>
<keyword evidence="5" id="KW-0539">Nucleus</keyword>
<evidence type="ECO:0000256" key="4">
    <source>
        <dbReference type="ARBA" id="ARBA00023163"/>
    </source>
</evidence>
<dbReference type="EMBL" id="VIEB01000664">
    <property type="protein sequence ID" value="TQD83822.1"/>
    <property type="molecule type" value="Genomic_DNA"/>
</dbReference>
<evidence type="ECO:0000256" key="5">
    <source>
        <dbReference type="ARBA" id="ARBA00023242"/>
    </source>
</evidence>
<proteinExistence type="inferred from homology"/>
<comment type="caution">
    <text evidence="7">The sequence shown here is derived from an EMBL/GenBank/DDBJ whole genome shotgun (WGS) entry which is preliminary data.</text>
</comment>
<reference evidence="7 8" key="1">
    <citation type="journal article" date="2019" name="G3 (Bethesda)">
        <title>Sequencing of a Wild Apple (Malus baccata) Genome Unravels the Differences Between Cultivated and Wild Apple Species Regarding Disease Resistance and Cold Tolerance.</title>
        <authorList>
            <person name="Chen X."/>
        </authorList>
    </citation>
    <scope>NUCLEOTIDE SEQUENCE [LARGE SCALE GENOMIC DNA]</scope>
    <source>
        <strain evidence="8">cv. Shandingzi</strain>
        <tissue evidence="7">Leaves</tissue>
    </source>
</reference>
<dbReference type="GO" id="GO:0003677">
    <property type="term" value="F:DNA binding"/>
    <property type="evidence" value="ECO:0007669"/>
    <property type="project" value="InterPro"/>
</dbReference>
<dbReference type="InterPro" id="IPR009668">
    <property type="entry name" value="RNA_pol-assoc_fac_A49-like"/>
</dbReference>
<evidence type="ECO:0008006" key="9">
    <source>
        <dbReference type="Google" id="ProtNLM"/>
    </source>
</evidence>
<dbReference type="Pfam" id="PF06870">
    <property type="entry name" value="RNA_pol_I_A49"/>
    <property type="match status" value="1"/>
</dbReference>
<name>A0A540LC31_MALBA</name>
<keyword evidence="4" id="KW-0804">Transcription</keyword>
<dbReference type="Proteomes" id="UP000315295">
    <property type="component" value="Unassembled WGS sequence"/>
</dbReference>
<feature type="compositionally biased region" description="Basic residues" evidence="6">
    <location>
        <begin position="21"/>
        <end position="32"/>
    </location>
</feature>
<comment type="similarity">
    <text evidence="2">Belongs to the eukaryotic RPA49/POLR1E RNA polymerase subunit family.</text>
</comment>
<dbReference type="GO" id="GO:0000428">
    <property type="term" value="C:DNA-directed RNA polymerase complex"/>
    <property type="evidence" value="ECO:0007669"/>
    <property type="project" value="UniProtKB-KW"/>
</dbReference>
<gene>
    <name evidence="7" type="ORF">C1H46_030643</name>
</gene>
<evidence type="ECO:0000313" key="7">
    <source>
        <dbReference type="EMBL" id="TQD83822.1"/>
    </source>
</evidence>
<keyword evidence="8" id="KW-1185">Reference proteome</keyword>
<dbReference type="GO" id="GO:0006351">
    <property type="term" value="P:DNA-templated transcription"/>
    <property type="evidence" value="ECO:0007669"/>
    <property type="project" value="InterPro"/>
</dbReference>